<evidence type="ECO:0000256" key="1">
    <source>
        <dbReference type="SAM" id="MobiDB-lite"/>
    </source>
</evidence>
<evidence type="ECO:0000313" key="3">
    <source>
        <dbReference type="Proteomes" id="UP000265520"/>
    </source>
</evidence>
<reference evidence="2 3" key="1">
    <citation type="journal article" date="2018" name="Front. Plant Sci.">
        <title>Red Clover (Trifolium pratense) and Zigzag Clover (T. medium) - A Picture of Genomic Similarities and Differences.</title>
        <authorList>
            <person name="Dluhosova J."/>
            <person name="Istvanek J."/>
            <person name="Nedelnik J."/>
            <person name="Repkova J."/>
        </authorList>
    </citation>
    <scope>NUCLEOTIDE SEQUENCE [LARGE SCALE GENOMIC DNA]</scope>
    <source>
        <strain evidence="3">cv. 10/8</strain>
        <tissue evidence="2">Leaf</tissue>
    </source>
</reference>
<sequence>HPIVDPIPGSPPAPPPSRTTAMIPLVGEAGGAREKQWGQCFRTTREGDATSPPKTLRH</sequence>
<dbReference type="Proteomes" id="UP000265520">
    <property type="component" value="Unassembled WGS sequence"/>
</dbReference>
<name>A0A392RBW0_9FABA</name>
<dbReference type="AlphaFoldDB" id="A0A392RBW0"/>
<feature type="region of interest" description="Disordered" evidence="1">
    <location>
        <begin position="1"/>
        <end position="58"/>
    </location>
</feature>
<proteinExistence type="predicted"/>
<feature type="compositionally biased region" description="Pro residues" evidence="1">
    <location>
        <begin position="8"/>
        <end position="17"/>
    </location>
</feature>
<accession>A0A392RBW0</accession>
<comment type="caution">
    <text evidence="2">The sequence shown here is derived from an EMBL/GenBank/DDBJ whole genome shotgun (WGS) entry which is preliminary data.</text>
</comment>
<evidence type="ECO:0000313" key="2">
    <source>
        <dbReference type="EMBL" id="MCI33677.1"/>
    </source>
</evidence>
<keyword evidence="3" id="KW-1185">Reference proteome</keyword>
<organism evidence="2 3">
    <name type="scientific">Trifolium medium</name>
    <dbReference type="NCBI Taxonomy" id="97028"/>
    <lineage>
        <taxon>Eukaryota</taxon>
        <taxon>Viridiplantae</taxon>
        <taxon>Streptophyta</taxon>
        <taxon>Embryophyta</taxon>
        <taxon>Tracheophyta</taxon>
        <taxon>Spermatophyta</taxon>
        <taxon>Magnoliopsida</taxon>
        <taxon>eudicotyledons</taxon>
        <taxon>Gunneridae</taxon>
        <taxon>Pentapetalae</taxon>
        <taxon>rosids</taxon>
        <taxon>fabids</taxon>
        <taxon>Fabales</taxon>
        <taxon>Fabaceae</taxon>
        <taxon>Papilionoideae</taxon>
        <taxon>50 kb inversion clade</taxon>
        <taxon>NPAAA clade</taxon>
        <taxon>Hologalegina</taxon>
        <taxon>IRL clade</taxon>
        <taxon>Trifolieae</taxon>
        <taxon>Trifolium</taxon>
    </lineage>
</organism>
<dbReference type="EMBL" id="LXQA010206493">
    <property type="protein sequence ID" value="MCI33677.1"/>
    <property type="molecule type" value="Genomic_DNA"/>
</dbReference>
<protein>
    <submittedName>
        <fullName evidence="2">Uncharacterized protein</fullName>
    </submittedName>
</protein>
<feature type="non-terminal residue" evidence="2">
    <location>
        <position position="1"/>
    </location>
</feature>